<reference evidence="2" key="2">
    <citation type="journal article" date="2015" name="Fish Shellfish Immunol.">
        <title>Early steps in the European eel (Anguilla anguilla)-Vibrio vulnificus interaction in the gills: Role of the RtxA13 toxin.</title>
        <authorList>
            <person name="Callol A."/>
            <person name="Pajuelo D."/>
            <person name="Ebbesson L."/>
            <person name="Teles M."/>
            <person name="MacKenzie S."/>
            <person name="Amaro C."/>
        </authorList>
    </citation>
    <scope>NUCLEOTIDE SEQUENCE</scope>
</reference>
<protein>
    <recommendedName>
        <fullName evidence="3">Secreted protein</fullName>
    </recommendedName>
</protein>
<dbReference type="AlphaFoldDB" id="A0A0E9XS78"/>
<feature type="signal peptide" evidence="1">
    <location>
        <begin position="1"/>
        <end position="21"/>
    </location>
</feature>
<dbReference type="EMBL" id="GBXM01003326">
    <property type="protein sequence ID" value="JAI05252.1"/>
    <property type="molecule type" value="Transcribed_RNA"/>
</dbReference>
<evidence type="ECO:0000313" key="2">
    <source>
        <dbReference type="EMBL" id="JAI05252.1"/>
    </source>
</evidence>
<evidence type="ECO:0000256" key="1">
    <source>
        <dbReference type="SAM" id="SignalP"/>
    </source>
</evidence>
<proteinExistence type="predicted"/>
<sequence length="69" mass="8059">MQVEYRLSFTVVFLSVVQAWAEVYTHCGFLKENFIMDTEQGEHCIFIFLTVSTALNTIVQKKIKKEKKV</sequence>
<keyword evidence="1" id="KW-0732">Signal</keyword>
<reference evidence="2" key="1">
    <citation type="submission" date="2014-11" db="EMBL/GenBank/DDBJ databases">
        <authorList>
            <person name="Amaro Gonzalez C."/>
        </authorList>
    </citation>
    <scope>NUCLEOTIDE SEQUENCE</scope>
</reference>
<evidence type="ECO:0008006" key="3">
    <source>
        <dbReference type="Google" id="ProtNLM"/>
    </source>
</evidence>
<feature type="chain" id="PRO_5002435312" description="Secreted protein" evidence="1">
    <location>
        <begin position="22"/>
        <end position="69"/>
    </location>
</feature>
<accession>A0A0E9XS78</accession>
<name>A0A0E9XS78_ANGAN</name>
<organism evidence="2">
    <name type="scientific">Anguilla anguilla</name>
    <name type="common">European freshwater eel</name>
    <name type="synonym">Muraena anguilla</name>
    <dbReference type="NCBI Taxonomy" id="7936"/>
    <lineage>
        <taxon>Eukaryota</taxon>
        <taxon>Metazoa</taxon>
        <taxon>Chordata</taxon>
        <taxon>Craniata</taxon>
        <taxon>Vertebrata</taxon>
        <taxon>Euteleostomi</taxon>
        <taxon>Actinopterygii</taxon>
        <taxon>Neopterygii</taxon>
        <taxon>Teleostei</taxon>
        <taxon>Anguilliformes</taxon>
        <taxon>Anguillidae</taxon>
        <taxon>Anguilla</taxon>
    </lineage>
</organism>